<dbReference type="RefSeq" id="WP_085272539.1">
    <property type="nucleotide sequence ID" value="NZ_CP099575.1"/>
</dbReference>
<keyword evidence="3" id="KW-1185">Reference proteome</keyword>
<proteinExistence type="predicted"/>
<feature type="transmembrane region" description="Helical" evidence="1">
    <location>
        <begin position="39"/>
        <end position="62"/>
    </location>
</feature>
<sequence>MLQDDRDNLELDRLQIENRKLAAEALKFMAEERKLRQEAFWHPFATGSVILTAIAGIMALLVKL</sequence>
<dbReference type="Proteomes" id="UP001377692">
    <property type="component" value="Unassembled WGS sequence"/>
</dbReference>
<accession>A0ABU8R8V1</accession>
<keyword evidence="1" id="KW-1133">Transmembrane helix</keyword>
<dbReference type="EMBL" id="JBBHLD010000014">
    <property type="protein sequence ID" value="MEJ5906312.1"/>
    <property type="molecule type" value="Genomic_DNA"/>
</dbReference>
<comment type="caution">
    <text evidence="2">The sequence shown here is derived from an EMBL/GenBank/DDBJ whole genome shotgun (WGS) entry which is preliminary data.</text>
</comment>
<name>A0ABU8R8V1_9PSED</name>
<reference evidence="2 3" key="1">
    <citation type="submission" date="2024-02" db="EMBL/GenBank/DDBJ databases">
        <title>Identification of pathogenicity and growth-promoting functions of Pseudomonas putida variants.</title>
        <authorList>
            <person name="Sun J."/>
        </authorList>
    </citation>
    <scope>NUCLEOTIDE SEQUENCE [LARGE SCALE GENOMIC DNA]</scope>
    <source>
        <strain evidence="2 3">A04</strain>
    </source>
</reference>
<evidence type="ECO:0000256" key="1">
    <source>
        <dbReference type="SAM" id="Phobius"/>
    </source>
</evidence>
<keyword evidence="1" id="KW-0812">Transmembrane</keyword>
<organism evidence="2 3">
    <name type="scientific">Pseudomonas kermanshahensis</name>
    <dbReference type="NCBI Taxonomy" id="2745482"/>
    <lineage>
        <taxon>Bacteria</taxon>
        <taxon>Pseudomonadati</taxon>
        <taxon>Pseudomonadota</taxon>
        <taxon>Gammaproteobacteria</taxon>
        <taxon>Pseudomonadales</taxon>
        <taxon>Pseudomonadaceae</taxon>
        <taxon>Pseudomonas</taxon>
    </lineage>
</organism>
<evidence type="ECO:0000313" key="2">
    <source>
        <dbReference type="EMBL" id="MEJ5906312.1"/>
    </source>
</evidence>
<protein>
    <submittedName>
        <fullName evidence="2">Uncharacterized protein</fullName>
    </submittedName>
</protein>
<keyword evidence="1" id="KW-0472">Membrane</keyword>
<evidence type="ECO:0000313" key="3">
    <source>
        <dbReference type="Proteomes" id="UP001377692"/>
    </source>
</evidence>
<gene>
    <name evidence="2" type="ORF">V7V80_16635</name>
</gene>